<dbReference type="Gene3D" id="3.40.50.300">
    <property type="entry name" value="P-loop containing nucleotide triphosphate hydrolases"/>
    <property type="match status" value="2"/>
</dbReference>
<dbReference type="PhylomeDB" id="T1IXU0"/>
<evidence type="ECO:0000256" key="1">
    <source>
        <dbReference type="ARBA" id="ARBA00011980"/>
    </source>
</evidence>
<dbReference type="EnsemblMetazoa" id="SMAR006034-RA">
    <property type="protein sequence ID" value="SMAR006034-PA"/>
    <property type="gene ID" value="SMAR006034"/>
</dbReference>
<dbReference type="InterPro" id="IPR001401">
    <property type="entry name" value="Dynamin_GTPase"/>
</dbReference>
<dbReference type="Pfam" id="PF00350">
    <property type="entry name" value="Dynamin_N"/>
    <property type="match status" value="2"/>
</dbReference>
<dbReference type="GO" id="GO:0005737">
    <property type="term" value="C:cytoplasm"/>
    <property type="evidence" value="ECO:0007669"/>
    <property type="project" value="TreeGrafter"/>
</dbReference>
<evidence type="ECO:0000256" key="2">
    <source>
        <dbReference type="ARBA" id="ARBA00022583"/>
    </source>
</evidence>
<dbReference type="InterPro" id="IPR001849">
    <property type="entry name" value="PH_domain"/>
</dbReference>
<comment type="similarity">
    <text evidence="8">Belongs to the TRAFAC class dynamin-like GTPase superfamily. Dynamin/Fzo/YdjA family.</text>
</comment>
<sequence length="1786" mass="203911">MAPASTASTDSDDEKGMDDLITLINRLQDVVTASKLPPEFLDLPQIAVVGEQSAGKSSVLENIVGRDFLPRGTGIVTRCPLVLQLIQSDDKEYAEFLHLEGKQFTDYSEVKQEILNQTEKQCGRSKKISEQPINLKIYSPTVPHLTLVDLPGLTKNAVGDQPADIEVIIRNLILKYIKQENTLILAVTSATHDLVCSDSLQLAETIDPQRLRTIGIITKLDMMDAGTDARKIIQNKIIPLKRGYVGLVNRSQEDIDKNHTILMAQKKEKRFLQTHPAYKDIANKMGTKYLQTRLSEQLCQHIKEKLPTMRAQVRKEHQRVKRSLDAMNAFEEKADDTWIQPRIIEFLAKMEAGQLLCYAHAHNNTFIRSSRMNIQTYKLESYTFIRDECLRKQKNQRNVVSLDLMLVSLDLMLVSLDLMLVSLDLMLVSLDLMLVSLDLMLVSLDLMLVSLDLMLVSLDLMLVSLDLMLVSLDLMLVSLDLMLVSLDLMLVSLDLMLVSLDLIQNICCSQRWWCGGGTRVVQKFIEEVHKQMEGLSTQADNKVSSGGARLNDCYYTEIYPLLNQVIFFDKQEVYTLWKNMSGYQNMMFFTQQAFNAIIKKYLVQYKEPLEMSTNLSSAIIKSAIENCMGLFDSYPYLKQEITRLMIEELQQLYSHLKAQKAFMNIYHPDFKRGSGTNTNPAQEAEGGTLPRNNSNVSLNESEISYPTEEIFVKRNEIMKGDINIHSPIAPTRAFHFILTFEKLAWFKNEYDSRPKQIITIEGLRLDLANSGKPGPKRYQLQKQGTRRSDNLKIIISFRNAQDEDKWMDAFMRVGIDISFEDQLQARDKSVWHRADMQPDDTVSQAGSADASDVETTTTVQSENDPRHNFSNDPVLDQVMHELNSYAMIIGETVHDITPKYISYFLVCKTLKYCKRKLLADVQKEDPTSLMRVSDEQLSKRDELHRIYKATETALRMMGEVGGFFILNKMPNSTCSIESDEGLSEVIALINKLQDVVSAANLPPEILDLPQMAVVGEQSSGKSSVLENIVGRDFLPRGTEIVTRCPLVLQLIHSKHETYAEFLHLKGKKFTNFEEVKAEIESQTDKEAGAQKAISEKPINLKIFSPDVPHLTLVDLPGLTKNPVGNQPANIEEVIRKLILKYITQENTLILAVTTATQDLVNSVALQLAKTVDPEGLRTIGIITKLDLMDTGTDARNILLNKIIPLRRGYIGLVNRNQDDIEKKRDIKVAHEKERRFYNTHKAYRDIADKMGSKYLRERLSDQLCQHIKDRLPAMRAQVKKENQTVKRNLEAMNAFHQNLEPNWQQPKIIELIQKFTEEFHKHLEGQAVDVEGQTLSGGAKLNNCFYTQIYPLLNQAVTISKKELFILWRNMVGYNNMMFFTQQAFNNIVKKLLKQYKEPLEMSTYLAANIVKESVNHCLHRVTEAVIKFMSEQITINENSTKEHLLSHLRAQKSFINNYHPDFMKQDDLYADKFQSPDTGSVISEPRQSHTTNSIIGDDNMSIQGDEYFNKRNEIMQGNIIVHAAISPKTYYFILTLEKLAWFRDEMDPKPRGTVLINGLNLTINKKSKTRKYDLQRTGSSKRDNVKIVVSFKTRNEEDSWLDAFRSVGVILTVENGPSQPDVNSEMAWNYTTPEAQRKTDSNKQEMKKTTGLATNSLATVPVKPEYDPRTDFANDPVLEEVAVKLFSYMKIIDETIHDITPKYLSYFLIYKTLKYTKLKLLSDVQKEDMANLMRLSDDEMNKQEEYFRIYNMTTNAMKLMGEVSNASKPSKKKSTHEVLDGEDDN</sequence>
<dbReference type="SUPFAM" id="SSF50729">
    <property type="entry name" value="PH domain-like"/>
    <property type="match status" value="1"/>
</dbReference>
<evidence type="ECO:0000256" key="9">
    <source>
        <dbReference type="SAM" id="MobiDB-lite"/>
    </source>
</evidence>
<keyword evidence="4 8" id="KW-0547">Nucleotide-binding</keyword>
<dbReference type="GO" id="GO:0005874">
    <property type="term" value="C:microtubule"/>
    <property type="evidence" value="ECO:0007669"/>
    <property type="project" value="UniProtKB-KW"/>
</dbReference>
<dbReference type="PANTHER" id="PTHR11566:SF212">
    <property type="entry name" value="DYNAMIN"/>
    <property type="match status" value="1"/>
</dbReference>
<keyword evidence="7" id="KW-0505">Motor protein</keyword>
<dbReference type="InterPro" id="IPR011993">
    <property type="entry name" value="PH-like_dom_sf"/>
</dbReference>
<reference evidence="13" key="1">
    <citation type="submission" date="2011-05" db="EMBL/GenBank/DDBJ databases">
        <authorList>
            <person name="Richards S.R."/>
            <person name="Qu J."/>
            <person name="Jiang H."/>
            <person name="Jhangiani S.N."/>
            <person name="Agravi P."/>
            <person name="Goodspeed R."/>
            <person name="Gross S."/>
            <person name="Mandapat C."/>
            <person name="Jackson L."/>
            <person name="Mathew T."/>
            <person name="Pu L."/>
            <person name="Thornton R."/>
            <person name="Saada N."/>
            <person name="Wilczek-Boney K.B."/>
            <person name="Lee S."/>
            <person name="Kovar C."/>
            <person name="Wu Y."/>
            <person name="Scherer S.E."/>
            <person name="Worley K.C."/>
            <person name="Muzny D.M."/>
            <person name="Gibbs R."/>
        </authorList>
    </citation>
    <scope>NUCLEOTIDE SEQUENCE</scope>
    <source>
        <strain evidence="13">Brora</strain>
    </source>
</reference>
<dbReference type="Pfam" id="PF01031">
    <property type="entry name" value="Dynamin_M"/>
    <property type="match status" value="3"/>
</dbReference>
<feature type="region of interest" description="Disordered" evidence="9">
    <location>
        <begin position="673"/>
        <end position="697"/>
    </location>
</feature>
<dbReference type="PROSITE" id="PS00410">
    <property type="entry name" value="G_DYNAMIN_1"/>
    <property type="match status" value="1"/>
</dbReference>
<dbReference type="InterPro" id="IPR027417">
    <property type="entry name" value="P-loop_NTPase"/>
</dbReference>
<evidence type="ECO:0000256" key="7">
    <source>
        <dbReference type="ARBA" id="ARBA00023175"/>
    </source>
</evidence>
<dbReference type="HOGENOM" id="CLU_238459_0_0_1"/>
<dbReference type="InterPro" id="IPR022812">
    <property type="entry name" value="Dynamin"/>
</dbReference>
<feature type="compositionally biased region" description="Polar residues" evidence="9">
    <location>
        <begin position="853"/>
        <end position="862"/>
    </location>
</feature>
<evidence type="ECO:0000313" key="13">
    <source>
        <dbReference type="Proteomes" id="UP000014500"/>
    </source>
</evidence>
<protein>
    <recommendedName>
        <fullName evidence="1">dynamin GTPase</fullName>
        <ecNumber evidence="1">3.6.5.5</ecNumber>
    </recommendedName>
</protein>
<dbReference type="SUPFAM" id="SSF52540">
    <property type="entry name" value="P-loop containing nucleoside triphosphate hydrolases"/>
    <property type="match status" value="2"/>
</dbReference>
<evidence type="ECO:0000259" key="11">
    <source>
        <dbReference type="PROSITE" id="PS51718"/>
    </source>
</evidence>
<keyword evidence="6 8" id="KW-0342">GTP-binding</keyword>
<evidence type="ECO:0000256" key="3">
    <source>
        <dbReference type="ARBA" id="ARBA00022701"/>
    </source>
</evidence>
<dbReference type="InterPro" id="IPR030381">
    <property type="entry name" value="G_DYNAMIN_dom"/>
</dbReference>
<evidence type="ECO:0000256" key="4">
    <source>
        <dbReference type="ARBA" id="ARBA00022741"/>
    </source>
</evidence>
<dbReference type="GO" id="GO:0005525">
    <property type="term" value="F:GTP binding"/>
    <property type="evidence" value="ECO:0007669"/>
    <property type="project" value="UniProtKB-KW"/>
</dbReference>
<evidence type="ECO:0000313" key="12">
    <source>
        <dbReference type="EnsemblMetazoa" id="SMAR006034-PA"/>
    </source>
</evidence>
<keyword evidence="2" id="KW-0254">Endocytosis</keyword>
<dbReference type="EMBL" id="JH431663">
    <property type="status" value="NOT_ANNOTATED_CDS"/>
    <property type="molecule type" value="Genomic_DNA"/>
</dbReference>
<dbReference type="GO" id="GO:0008017">
    <property type="term" value="F:microtubule binding"/>
    <property type="evidence" value="ECO:0007669"/>
    <property type="project" value="TreeGrafter"/>
</dbReference>
<feature type="domain" description="Dynamin-type G" evidence="11">
    <location>
        <begin position="1005"/>
        <end position="1272"/>
    </location>
</feature>
<dbReference type="InterPro" id="IPR000375">
    <property type="entry name" value="Dynamin_stalk"/>
</dbReference>
<dbReference type="InterPro" id="IPR019762">
    <property type="entry name" value="Dynamin_GTPase_CS"/>
</dbReference>
<dbReference type="GO" id="GO:0005886">
    <property type="term" value="C:plasma membrane"/>
    <property type="evidence" value="ECO:0007669"/>
    <property type="project" value="TreeGrafter"/>
</dbReference>
<name>T1IXU0_STRMM</name>
<dbReference type="EC" id="3.6.5.5" evidence="1"/>
<dbReference type="SMART" id="SM00053">
    <property type="entry name" value="DYNc"/>
    <property type="match status" value="2"/>
</dbReference>
<dbReference type="eggNOG" id="KOG0446">
    <property type="taxonomic scope" value="Eukaryota"/>
</dbReference>
<dbReference type="Gene3D" id="2.30.29.30">
    <property type="entry name" value="Pleckstrin-homology domain (PH domain)/Phosphotyrosine-binding domain (PTB)"/>
    <property type="match status" value="2"/>
</dbReference>
<evidence type="ECO:0000256" key="5">
    <source>
        <dbReference type="ARBA" id="ARBA00022801"/>
    </source>
</evidence>
<evidence type="ECO:0000256" key="6">
    <source>
        <dbReference type="ARBA" id="ARBA00023134"/>
    </source>
</evidence>
<keyword evidence="5" id="KW-0378">Hydrolase</keyword>
<keyword evidence="13" id="KW-1185">Reference proteome</keyword>
<dbReference type="STRING" id="126957.T1IXU0"/>
<dbReference type="PROSITE" id="PS50003">
    <property type="entry name" value="PH_DOMAIN"/>
    <property type="match status" value="2"/>
</dbReference>
<keyword evidence="3" id="KW-0493">Microtubule</keyword>
<dbReference type="Proteomes" id="UP000014500">
    <property type="component" value="Unassembled WGS sequence"/>
</dbReference>
<feature type="domain" description="Dynamin-type G" evidence="11">
    <location>
        <begin position="40"/>
        <end position="307"/>
    </location>
</feature>
<dbReference type="GO" id="GO:0031623">
    <property type="term" value="P:receptor internalization"/>
    <property type="evidence" value="ECO:0007669"/>
    <property type="project" value="TreeGrafter"/>
</dbReference>
<accession>T1IXU0</accession>
<dbReference type="PROSITE" id="PS51718">
    <property type="entry name" value="G_DYNAMIN_2"/>
    <property type="match status" value="2"/>
</dbReference>
<dbReference type="GO" id="GO:0003924">
    <property type="term" value="F:GTPase activity"/>
    <property type="evidence" value="ECO:0007669"/>
    <property type="project" value="InterPro"/>
</dbReference>
<proteinExistence type="inferred from homology"/>
<dbReference type="PANTHER" id="PTHR11566">
    <property type="entry name" value="DYNAMIN"/>
    <property type="match status" value="1"/>
</dbReference>
<dbReference type="CDD" id="cd08771">
    <property type="entry name" value="DLP_1"/>
    <property type="match status" value="2"/>
</dbReference>
<dbReference type="SMART" id="SM00233">
    <property type="entry name" value="PH"/>
    <property type="match status" value="2"/>
</dbReference>
<feature type="region of interest" description="Disordered" evidence="9">
    <location>
        <begin position="1764"/>
        <end position="1786"/>
    </location>
</feature>
<evidence type="ECO:0000256" key="8">
    <source>
        <dbReference type="RuleBase" id="RU003932"/>
    </source>
</evidence>
<evidence type="ECO:0000259" key="10">
    <source>
        <dbReference type="PROSITE" id="PS50003"/>
    </source>
</evidence>
<organism evidence="12 13">
    <name type="scientific">Strigamia maritima</name>
    <name type="common">European centipede</name>
    <name type="synonym">Geophilus maritimus</name>
    <dbReference type="NCBI Taxonomy" id="126957"/>
    <lineage>
        <taxon>Eukaryota</taxon>
        <taxon>Metazoa</taxon>
        <taxon>Ecdysozoa</taxon>
        <taxon>Arthropoda</taxon>
        <taxon>Myriapoda</taxon>
        <taxon>Chilopoda</taxon>
        <taxon>Pleurostigmophora</taxon>
        <taxon>Geophilomorpha</taxon>
        <taxon>Linotaeniidae</taxon>
        <taxon>Strigamia</taxon>
    </lineage>
</organism>
<dbReference type="FunFam" id="3.40.50.300:FF:000045">
    <property type="entry name" value="dynamin-1 isoform X2"/>
    <property type="match status" value="2"/>
</dbReference>
<dbReference type="InterPro" id="IPR003130">
    <property type="entry name" value="GED"/>
</dbReference>
<feature type="domain" description="PH" evidence="10">
    <location>
        <begin position="1513"/>
        <end position="1610"/>
    </location>
</feature>
<dbReference type="Gene3D" id="1.20.120.1240">
    <property type="entry name" value="Dynamin, middle domain"/>
    <property type="match status" value="2"/>
</dbReference>
<feature type="region of interest" description="Disordered" evidence="9">
    <location>
        <begin position="835"/>
        <end position="868"/>
    </location>
</feature>
<dbReference type="PRINTS" id="PR00195">
    <property type="entry name" value="DYNAMIN"/>
</dbReference>
<reference evidence="12" key="2">
    <citation type="submission" date="2015-02" db="UniProtKB">
        <authorList>
            <consortium name="EnsemblMetazoa"/>
        </authorList>
    </citation>
    <scope>IDENTIFICATION</scope>
</reference>
<dbReference type="Pfam" id="PF02212">
    <property type="entry name" value="GED"/>
    <property type="match status" value="2"/>
</dbReference>
<dbReference type="InterPro" id="IPR045063">
    <property type="entry name" value="Dynamin_N"/>
</dbReference>
<feature type="domain" description="PH" evidence="10">
    <location>
        <begin position="715"/>
        <end position="815"/>
    </location>
</feature>